<dbReference type="Proteomes" id="UP001595548">
    <property type="component" value="Unassembled WGS sequence"/>
</dbReference>
<comment type="caution">
    <text evidence="3">The sequence shown here is derived from an EMBL/GenBank/DDBJ whole genome shotgun (WGS) entry which is preliminary data.</text>
</comment>
<accession>A0ABV7HSX8</accession>
<feature type="transmembrane region" description="Helical" evidence="1">
    <location>
        <begin position="258"/>
        <end position="279"/>
    </location>
</feature>
<feature type="transmembrane region" description="Helical" evidence="1">
    <location>
        <begin position="357"/>
        <end position="376"/>
    </location>
</feature>
<evidence type="ECO:0000313" key="3">
    <source>
        <dbReference type="EMBL" id="MFC3156915.1"/>
    </source>
</evidence>
<keyword evidence="3" id="KW-0808">Transferase</keyword>
<feature type="transmembrane region" description="Helical" evidence="1">
    <location>
        <begin position="50"/>
        <end position="74"/>
    </location>
</feature>
<evidence type="ECO:0000259" key="2">
    <source>
        <dbReference type="Pfam" id="PF01757"/>
    </source>
</evidence>
<organism evidence="3 4">
    <name type="scientific">Gilvimarinus japonicus</name>
    <dbReference type="NCBI Taxonomy" id="1796469"/>
    <lineage>
        <taxon>Bacteria</taxon>
        <taxon>Pseudomonadati</taxon>
        <taxon>Pseudomonadota</taxon>
        <taxon>Gammaproteobacteria</taxon>
        <taxon>Cellvibrionales</taxon>
        <taxon>Cellvibrionaceae</taxon>
        <taxon>Gilvimarinus</taxon>
    </lineage>
</organism>
<dbReference type="InterPro" id="IPR050623">
    <property type="entry name" value="Glucan_succinyl_AcylTrfase"/>
</dbReference>
<proteinExistence type="predicted"/>
<feature type="transmembrane region" description="Helical" evidence="1">
    <location>
        <begin position="333"/>
        <end position="351"/>
    </location>
</feature>
<keyword evidence="4" id="KW-1185">Reference proteome</keyword>
<dbReference type="Pfam" id="PF01757">
    <property type="entry name" value="Acyl_transf_3"/>
    <property type="match status" value="1"/>
</dbReference>
<keyword evidence="1" id="KW-0812">Transmembrane</keyword>
<feature type="domain" description="Acyltransferase 3" evidence="2">
    <location>
        <begin position="12"/>
        <end position="376"/>
    </location>
</feature>
<reference evidence="4" key="1">
    <citation type="journal article" date="2019" name="Int. J. Syst. Evol. Microbiol.">
        <title>The Global Catalogue of Microorganisms (GCM) 10K type strain sequencing project: providing services to taxonomists for standard genome sequencing and annotation.</title>
        <authorList>
            <consortium name="The Broad Institute Genomics Platform"/>
            <consortium name="The Broad Institute Genome Sequencing Center for Infectious Disease"/>
            <person name="Wu L."/>
            <person name="Ma J."/>
        </authorList>
    </citation>
    <scope>NUCLEOTIDE SEQUENCE [LARGE SCALE GENOMIC DNA]</scope>
    <source>
        <strain evidence="4">KCTC 52141</strain>
    </source>
</reference>
<dbReference type="GO" id="GO:0016746">
    <property type="term" value="F:acyltransferase activity"/>
    <property type="evidence" value="ECO:0007669"/>
    <property type="project" value="UniProtKB-KW"/>
</dbReference>
<feature type="transmembrane region" description="Helical" evidence="1">
    <location>
        <begin position="20"/>
        <end position="44"/>
    </location>
</feature>
<gene>
    <name evidence="3" type="ORF">ACFOEB_17025</name>
</gene>
<keyword evidence="1" id="KW-1133">Transmembrane helix</keyword>
<dbReference type="InterPro" id="IPR002656">
    <property type="entry name" value="Acyl_transf_3_dom"/>
</dbReference>
<dbReference type="RefSeq" id="WP_382418388.1">
    <property type="nucleotide sequence ID" value="NZ_AP031500.1"/>
</dbReference>
<keyword evidence="1" id="KW-0472">Membrane</keyword>
<feature type="transmembrane region" description="Helical" evidence="1">
    <location>
        <begin position="226"/>
        <end position="246"/>
    </location>
</feature>
<feature type="transmembrane region" description="Helical" evidence="1">
    <location>
        <begin position="191"/>
        <end position="214"/>
    </location>
</feature>
<protein>
    <submittedName>
        <fullName evidence="3">Acyltransferase family protein</fullName>
    </submittedName>
</protein>
<dbReference type="PANTHER" id="PTHR36927">
    <property type="entry name" value="BLR4337 PROTEIN"/>
    <property type="match status" value="1"/>
</dbReference>
<evidence type="ECO:0000313" key="4">
    <source>
        <dbReference type="Proteomes" id="UP001595548"/>
    </source>
</evidence>
<sequence length="411" mass="45883">MTTSNQALQRLDYLDAVRAFALLLGIVFHASLSFLPVYIGWAVMDVSTSALVGIFMLISHSFRMALFFLVAGFFSHMTFHRKGAAGFLQSRFIRIVIPFVAGWFLLRPLLVSGWVMGMQSLRGEVAIIASLNEGFNVVLGSLNAAFTGTHLWFLYYLLLATAAVLLMRQIVVWHPRSYRALTQRVDAVVHWLAHSRLAFIVAAIPTVACLWFMGEWGMDTPDKSLGPQWPVLFIYGGFFALGWLLHRQGNVIEAFGRISVGKVFLGVVASMAAVFLSGFEGQPGHPQYPLIKALFLFSYAVMMWSLVALTIGAFKRLFNRPSKTVRYLADSSYWLYLIHLPIVIWLQIAFAETPWHWGVKLTLISGITIAVSLLLYDLLVRASVIGQVLNGGRKARVLFARRSNAAFANNT</sequence>
<dbReference type="PANTHER" id="PTHR36927:SF1">
    <property type="entry name" value="MDO-LIKE PROTEIN"/>
    <property type="match status" value="1"/>
</dbReference>
<keyword evidence="3" id="KW-0012">Acyltransferase</keyword>
<feature type="transmembrane region" description="Helical" evidence="1">
    <location>
        <begin position="95"/>
        <end position="116"/>
    </location>
</feature>
<feature type="transmembrane region" description="Helical" evidence="1">
    <location>
        <begin position="152"/>
        <end position="171"/>
    </location>
</feature>
<name>A0ABV7HSX8_9GAMM</name>
<dbReference type="EMBL" id="JBHRTL010000031">
    <property type="protein sequence ID" value="MFC3156915.1"/>
    <property type="molecule type" value="Genomic_DNA"/>
</dbReference>
<feature type="transmembrane region" description="Helical" evidence="1">
    <location>
        <begin position="291"/>
        <end position="312"/>
    </location>
</feature>
<evidence type="ECO:0000256" key="1">
    <source>
        <dbReference type="SAM" id="Phobius"/>
    </source>
</evidence>